<name>A0A5B7JJR0_PORTR</name>
<proteinExistence type="predicted"/>
<dbReference type="EMBL" id="VSRR010100852">
    <property type="protein sequence ID" value="MPC95049.1"/>
    <property type="molecule type" value="Genomic_DNA"/>
</dbReference>
<evidence type="ECO:0000313" key="1">
    <source>
        <dbReference type="EMBL" id="MPC95049.1"/>
    </source>
</evidence>
<comment type="caution">
    <text evidence="1">The sequence shown here is derived from an EMBL/GenBank/DDBJ whole genome shotgun (WGS) entry which is preliminary data.</text>
</comment>
<reference evidence="1 2" key="1">
    <citation type="submission" date="2019-05" db="EMBL/GenBank/DDBJ databases">
        <title>Another draft genome of Portunus trituberculatus and its Hox gene families provides insights of decapod evolution.</title>
        <authorList>
            <person name="Jeong J.-H."/>
            <person name="Song I."/>
            <person name="Kim S."/>
            <person name="Choi T."/>
            <person name="Kim D."/>
            <person name="Ryu S."/>
            <person name="Kim W."/>
        </authorList>
    </citation>
    <scope>NUCLEOTIDE SEQUENCE [LARGE SCALE GENOMIC DNA]</scope>
    <source>
        <tissue evidence="1">Muscle</tissue>
    </source>
</reference>
<sequence length="31" mass="3333">MALVQGRRAAAIEMSTEIVRSGILHEYSGVS</sequence>
<dbReference type="Proteomes" id="UP000324222">
    <property type="component" value="Unassembled WGS sequence"/>
</dbReference>
<protein>
    <submittedName>
        <fullName evidence="1">Uncharacterized protein</fullName>
    </submittedName>
</protein>
<gene>
    <name evidence="1" type="ORF">E2C01_090243</name>
</gene>
<evidence type="ECO:0000313" key="2">
    <source>
        <dbReference type="Proteomes" id="UP000324222"/>
    </source>
</evidence>
<accession>A0A5B7JJR0</accession>
<keyword evidence="2" id="KW-1185">Reference proteome</keyword>
<organism evidence="1 2">
    <name type="scientific">Portunus trituberculatus</name>
    <name type="common">Swimming crab</name>
    <name type="synonym">Neptunus trituberculatus</name>
    <dbReference type="NCBI Taxonomy" id="210409"/>
    <lineage>
        <taxon>Eukaryota</taxon>
        <taxon>Metazoa</taxon>
        <taxon>Ecdysozoa</taxon>
        <taxon>Arthropoda</taxon>
        <taxon>Crustacea</taxon>
        <taxon>Multicrustacea</taxon>
        <taxon>Malacostraca</taxon>
        <taxon>Eumalacostraca</taxon>
        <taxon>Eucarida</taxon>
        <taxon>Decapoda</taxon>
        <taxon>Pleocyemata</taxon>
        <taxon>Brachyura</taxon>
        <taxon>Eubrachyura</taxon>
        <taxon>Portunoidea</taxon>
        <taxon>Portunidae</taxon>
        <taxon>Portuninae</taxon>
        <taxon>Portunus</taxon>
    </lineage>
</organism>
<dbReference type="AlphaFoldDB" id="A0A5B7JJR0"/>